<sequence length="152" mass="17760">MIKMRLIVIKNNIVTREGISLILDSIENIEIVGCEGADVLEEAVKLQPDFLIYEIFSINHIEEFEYDILIKLKKLCSWTKIIIVSEQPINQEIQKEFLYICDGYLQHPILPRFLLKALQLICYSGHFFFLGSLKNIVKEIQEDKKDIFLLKS</sequence>
<evidence type="ECO:0000256" key="3">
    <source>
        <dbReference type="PROSITE-ProRule" id="PRU00169"/>
    </source>
</evidence>
<dbReference type="PROSITE" id="PS50110">
    <property type="entry name" value="RESPONSE_REGULATORY"/>
    <property type="match status" value="1"/>
</dbReference>
<accession>C8W5L3</accession>
<dbReference type="InterPro" id="IPR011006">
    <property type="entry name" value="CheY-like_superfamily"/>
</dbReference>
<dbReference type="KEGG" id="dae:Dtox_3279"/>
<evidence type="ECO:0000313" key="5">
    <source>
        <dbReference type="EMBL" id="ACV64013.1"/>
    </source>
</evidence>
<evidence type="ECO:0000313" key="6">
    <source>
        <dbReference type="Proteomes" id="UP000002217"/>
    </source>
</evidence>
<comment type="caution">
    <text evidence="3">Lacks conserved residue(s) required for the propagation of feature annotation.</text>
</comment>
<dbReference type="EMBL" id="CP001720">
    <property type="protein sequence ID" value="ACV64013.1"/>
    <property type="molecule type" value="Genomic_DNA"/>
</dbReference>
<evidence type="ECO:0000256" key="1">
    <source>
        <dbReference type="ARBA" id="ARBA00018672"/>
    </source>
</evidence>
<dbReference type="STRING" id="485916.Dtox_3279"/>
<feature type="domain" description="Response regulatory" evidence="4">
    <location>
        <begin position="5"/>
        <end position="122"/>
    </location>
</feature>
<organism evidence="5 6">
    <name type="scientific">Desulfofarcimen acetoxidans (strain ATCC 49208 / DSM 771 / KCTC 5769 / VKM B-1644 / 5575)</name>
    <name type="common">Desulfotomaculum acetoxidans</name>
    <dbReference type="NCBI Taxonomy" id="485916"/>
    <lineage>
        <taxon>Bacteria</taxon>
        <taxon>Bacillati</taxon>
        <taxon>Bacillota</taxon>
        <taxon>Clostridia</taxon>
        <taxon>Eubacteriales</taxon>
        <taxon>Peptococcaceae</taxon>
        <taxon>Desulfofarcimen</taxon>
    </lineage>
</organism>
<evidence type="ECO:0000256" key="2">
    <source>
        <dbReference type="ARBA" id="ARBA00024867"/>
    </source>
</evidence>
<dbReference type="Gene3D" id="3.40.50.2300">
    <property type="match status" value="1"/>
</dbReference>
<comment type="function">
    <text evidence="2">May play the central regulatory role in sporulation. It may be an element of the effector pathway responsible for the activation of sporulation genes in response to nutritional stress. Spo0A may act in concert with spo0H (a sigma factor) to control the expression of some genes that are critical to the sporulation process.</text>
</comment>
<evidence type="ECO:0000259" key="4">
    <source>
        <dbReference type="PROSITE" id="PS50110"/>
    </source>
</evidence>
<proteinExistence type="predicted"/>
<dbReference type="SUPFAM" id="SSF52172">
    <property type="entry name" value="CheY-like"/>
    <property type="match status" value="1"/>
</dbReference>
<dbReference type="InterPro" id="IPR001789">
    <property type="entry name" value="Sig_transdc_resp-reg_receiver"/>
</dbReference>
<dbReference type="Proteomes" id="UP000002217">
    <property type="component" value="Chromosome"/>
</dbReference>
<protein>
    <recommendedName>
        <fullName evidence="1">Stage 0 sporulation protein A homolog</fullName>
    </recommendedName>
</protein>
<keyword evidence="6" id="KW-1185">Reference proteome</keyword>
<name>C8W5L3_DESAS</name>
<dbReference type="HOGENOM" id="CLU_1719374_0_0_9"/>
<dbReference type="AlphaFoldDB" id="C8W5L3"/>
<dbReference type="GO" id="GO:0000160">
    <property type="term" value="P:phosphorelay signal transduction system"/>
    <property type="evidence" value="ECO:0007669"/>
    <property type="project" value="InterPro"/>
</dbReference>
<reference evidence="5 6" key="1">
    <citation type="journal article" date="2009" name="Stand. Genomic Sci.">
        <title>Complete genome sequence of Desulfotomaculum acetoxidans type strain (5575).</title>
        <authorList>
            <person name="Spring S."/>
            <person name="Lapidus A."/>
            <person name="Schroder M."/>
            <person name="Gleim D."/>
            <person name="Sims D."/>
            <person name="Meincke L."/>
            <person name="Glavina Del Rio T."/>
            <person name="Tice H."/>
            <person name="Copeland A."/>
            <person name="Cheng J.F."/>
            <person name="Lucas S."/>
            <person name="Chen F."/>
            <person name="Nolan M."/>
            <person name="Bruce D."/>
            <person name="Goodwin L."/>
            <person name="Pitluck S."/>
            <person name="Ivanova N."/>
            <person name="Mavromatis K."/>
            <person name="Mikhailova N."/>
            <person name="Pati A."/>
            <person name="Chen A."/>
            <person name="Palaniappan K."/>
            <person name="Land M."/>
            <person name="Hauser L."/>
            <person name="Chang Y.J."/>
            <person name="Jeffries C.D."/>
            <person name="Chain P."/>
            <person name="Saunders E."/>
            <person name="Brettin T."/>
            <person name="Detter J.C."/>
            <person name="Goker M."/>
            <person name="Bristow J."/>
            <person name="Eisen J.A."/>
            <person name="Markowitz V."/>
            <person name="Hugenholtz P."/>
            <person name="Kyrpides N.C."/>
            <person name="Klenk H.P."/>
            <person name="Han C."/>
        </authorList>
    </citation>
    <scope>NUCLEOTIDE SEQUENCE [LARGE SCALE GENOMIC DNA]</scope>
    <source>
        <strain evidence="6">ATCC 49208 / DSM 771 / VKM B-1644</strain>
    </source>
</reference>
<dbReference type="OrthoDB" id="1808641at2"/>
<gene>
    <name evidence="5" type="ordered locus">Dtox_3279</name>
</gene>
<dbReference type="RefSeq" id="WP_015758705.1">
    <property type="nucleotide sequence ID" value="NC_013216.1"/>
</dbReference>